<organism evidence="4 5">
    <name type="scientific">Amycolatopsis heterodermiae</name>
    <dbReference type="NCBI Taxonomy" id="3110235"/>
    <lineage>
        <taxon>Bacteria</taxon>
        <taxon>Bacillati</taxon>
        <taxon>Actinomycetota</taxon>
        <taxon>Actinomycetes</taxon>
        <taxon>Pseudonocardiales</taxon>
        <taxon>Pseudonocardiaceae</taxon>
        <taxon>Amycolatopsis</taxon>
    </lineage>
</organism>
<evidence type="ECO:0000259" key="3">
    <source>
        <dbReference type="Pfam" id="PF17289"/>
    </source>
</evidence>
<sequence>MTAATFELLLAQALEEQVAEAARPPQSLGEFTTSVDPRNVQTPALDLLDEKLAAVARGEIKRLIISMPPQEGKSQRVSRRFPAWMLKRNPELRIAITSYELGVARRWGRQIRNDLAEHPEIGLKVRSDTSAAHEWQLEGHDGGVYSVGIGGPLTGRPVDLLIIDDPIKDRAQADSQTQRDSCWEWWTNVARTRFASNTAVVIIMTRWHEDDLAGRLISTGDWDVVNIPAQAESEEDPLGREPGEYLTSTRGRTTEEWEAIEKDVGPRVWGALYQGNPSPADGDLLKRGWWQFYPAPQAVEVDGVMQPAQFDKIIQSWDFTFDDTKSSDFVVGQVWGRRGADVYLLDQVRDRMDFPTTVRAVQAMTTRWPDAHTKLIEKKANGAAVIKQLKSKVSGIVAITPTESKEARVAAVSDFVEAGNVYVPSLDRDDASFVQWSAGFVEECASFPNGSHDDQVDAMSQALARLLVRAAKPNVRWL</sequence>
<dbReference type="EMBL" id="JAYFSI010000014">
    <property type="protein sequence ID" value="MEA5366089.1"/>
    <property type="molecule type" value="Genomic_DNA"/>
</dbReference>
<dbReference type="Pfam" id="PF03237">
    <property type="entry name" value="Terminase_6N"/>
    <property type="match status" value="1"/>
</dbReference>
<feature type="region of interest" description="Disordered" evidence="2">
    <location>
        <begin position="232"/>
        <end position="251"/>
    </location>
</feature>
<dbReference type="InterPro" id="IPR006517">
    <property type="entry name" value="Phage_terminase_lsu-like_C"/>
</dbReference>
<dbReference type="Pfam" id="PF17289">
    <property type="entry name" value="Terminase_6C"/>
    <property type="match status" value="1"/>
</dbReference>
<name>A0ABU5RK36_9PSEU</name>
<dbReference type="RefSeq" id="WP_323335088.1">
    <property type="nucleotide sequence ID" value="NZ_JAYFSI010000014.1"/>
</dbReference>
<accession>A0ABU5RK36</accession>
<reference evidence="4 5" key="1">
    <citation type="submission" date="2023-12" db="EMBL/GenBank/DDBJ databases">
        <title>Amycolatopsis sp. V23-08.</title>
        <authorList>
            <person name="Somphong A."/>
        </authorList>
    </citation>
    <scope>NUCLEOTIDE SEQUENCE [LARGE SCALE GENOMIC DNA]</scope>
    <source>
        <strain evidence="4 5">V23-08</strain>
    </source>
</reference>
<dbReference type="NCBIfam" id="TIGR01630">
    <property type="entry name" value="psiM2_ORF9"/>
    <property type="match status" value="1"/>
</dbReference>
<evidence type="ECO:0000313" key="5">
    <source>
        <dbReference type="Proteomes" id="UP001304298"/>
    </source>
</evidence>
<evidence type="ECO:0000256" key="1">
    <source>
        <dbReference type="ARBA" id="ARBA00022612"/>
    </source>
</evidence>
<gene>
    <name evidence="4" type="primary">terL</name>
    <name evidence="4" type="ORF">VA596_41635</name>
</gene>
<evidence type="ECO:0000313" key="4">
    <source>
        <dbReference type="EMBL" id="MEA5366089.1"/>
    </source>
</evidence>
<dbReference type="Gene3D" id="3.30.420.240">
    <property type="match status" value="1"/>
</dbReference>
<protein>
    <submittedName>
        <fullName evidence="4">Phage terminase large subunit</fullName>
    </submittedName>
</protein>
<keyword evidence="1" id="KW-1188">Viral release from host cell</keyword>
<evidence type="ECO:0000256" key="2">
    <source>
        <dbReference type="SAM" id="MobiDB-lite"/>
    </source>
</evidence>
<feature type="domain" description="Terminase large subunit gp17-like C-terminal" evidence="3">
    <location>
        <begin position="316"/>
        <end position="464"/>
    </location>
</feature>
<proteinExistence type="predicted"/>
<keyword evidence="5" id="KW-1185">Reference proteome</keyword>
<dbReference type="InterPro" id="IPR035421">
    <property type="entry name" value="Terminase_6C"/>
</dbReference>
<comment type="caution">
    <text evidence="4">The sequence shown here is derived from an EMBL/GenBank/DDBJ whole genome shotgun (WGS) entry which is preliminary data.</text>
</comment>
<dbReference type="Proteomes" id="UP001304298">
    <property type="component" value="Unassembled WGS sequence"/>
</dbReference>